<dbReference type="EMBL" id="CAUYUJ010000784">
    <property type="protein sequence ID" value="CAK0792553.1"/>
    <property type="molecule type" value="Genomic_DNA"/>
</dbReference>
<name>A0ABN9PQ72_9DINO</name>
<gene>
    <name evidence="2" type="ORF">PCOR1329_LOCUS3101</name>
</gene>
<sequence>SIFLDVPSVERETVRELFVLADNRWNRTTAPLHTGGDFWHYGGLFRSVLLHDLPTSGSPWPWRAYAVPAADGYRQGAVDLTVILTDPIYSGPVELSIAFDDGSLQALRAVAEHGTVELPGLRVPSPRLWSLRDPQLHTVRVLSAGGDGVVERFGLRRWGVDESTSRLTLNGEVVKLHGWNHHTEWPGTGPSPTDAQLDDDLGLMRAAGCNYVRGAHYPQDQRWLDRLDEEGVAMWEEALGPGVTVADMRDWGHFMRFQLQQLGEMLDMSMNHASIMAWGWFNEGQSEYGDACPAYEACASLVRGRDPSRFTTWADNRGERSKCLSHASLIAFNSYPGWYTHDETPAEHWSRMAAFVLSEYPGKPFVISETGAGAVYEWSHNSTDARWTQRLQADIISQDVDIALNHSGISGVTLWHWSDFKANDNDTRSCGRCNYVPGVEPPTCGYINVDCNRPGGENHKGVVDFWRREKEAYHTVSAKYNAISARASDTGSFTHLAGIVI</sequence>
<dbReference type="InterPro" id="IPR036156">
    <property type="entry name" value="Beta-gal/glucu_dom_sf"/>
</dbReference>
<dbReference type="Gene3D" id="3.20.20.80">
    <property type="entry name" value="Glycosidases"/>
    <property type="match status" value="1"/>
</dbReference>
<dbReference type="SUPFAM" id="SSF51445">
    <property type="entry name" value="(Trans)glycosidases"/>
    <property type="match status" value="1"/>
</dbReference>
<keyword evidence="3" id="KW-1185">Reference proteome</keyword>
<dbReference type="InterPro" id="IPR051913">
    <property type="entry name" value="GH2_Domain-Containing"/>
</dbReference>
<evidence type="ECO:0000259" key="1">
    <source>
        <dbReference type="Pfam" id="PF02836"/>
    </source>
</evidence>
<dbReference type="PANTHER" id="PTHR42732">
    <property type="entry name" value="BETA-GALACTOSIDASE"/>
    <property type="match status" value="1"/>
</dbReference>
<comment type="caution">
    <text evidence="2">The sequence shown here is derived from an EMBL/GenBank/DDBJ whole genome shotgun (WGS) entry which is preliminary data.</text>
</comment>
<feature type="non-terminal residue" evidence="2">
    <location>
        <position position="1"/>
    </location>
</feature>
<reference evidence="2" key="1">
    <citation type="submission" date="2023-10" db="EMBL/GenBank/DDBJ databases">
        <authorList>
            <person name="Chen Y."/>
            <person name="Shah S."/>
            <person name="Dougan E. K."/>
            <person name="Thang M."/>
            <person name="Chan C."/>
        </authorList>
    </citation>
    <scope>NUCLEOTIDE SEQUENCE [LARGE SCALE GENOMIC DNA]</scope>
</reference>
<dbReference type="PRINTS" id="PR00132">
    <property type="entry name" value="GLHYDRLASE2"/>
</dbReference>
<evidence type="ECO:0000313" key="3">
    <source>
        <dbReference type="Proteomes" id="UP001189429"/>
    </source>
</evidence>
<dbReference type="Pfam" id="PF02836">
    <property type="entry name" value="Glyco_hydro_2_C"/>
    <property type="match status" value="1"/>
</dbReference>
<feature type="domain" description="Glycoside hydrolase family 2 catalytic" evidence="1">
    <location>
        <begin position="165"/>
        <end position="431"/>
    </location>
</feature>
<dbReference type="InterPro" id="IPR017853">
    <property type="entry name" value="GH"/>
</dbReference>
<dbReference type="Proteomes" id="UP001189429">
    <property type="component" value="Unassembled WGS sequence"/>
</dbReference>
<proteinExistence type="predicted"/>
<evidence type="ECO:0000313" key="2">
    <source>
        <dbReference type="EMBL" id="CAK0792553.1"/>
    </source>
</evidence>
<dbReference type="SUPFAM" id="SSF49303">
    <property type="entry name" value="beta-Galactosidase/glucuronidase domain"/>
    <property type="match status" value="1"/>
</dbReference>
<dbReference type="PANTHER" id="PTHR42732:SF1">
    <property type="entry name" value="BETA-MANNOSIDASE"/>
    <property type="match status" value="1"/>
</dbReference>
<protein>
    <recommendedName>
        <fullName evidence="1">Glycoside hydrolase family 2 catalytic domain-containing protein</fullName>
    </recommendedName>
</protein>
<accession>A0ABN9PQ72</accession>
<organism evidence="2 3">
    <name type="scientific">Prorocentrum cordatum</name>
    <dbReference type="NCBI Taxonomy" id="2364126"/>
    <lineage>
        <taxon>Eukaryota</taxon>
        <taxon>Sar</taxon>
        <taxon>Alveolata</taxon>
        <taxon>Dinophyceae</taxon>
        <taxon>Prorocentrales</taxon>
        <taxon>Prorocentraceae</taxon>
        <taxon>Prorocentrum</taxon>
    </lineage>
</organism>
<dbReference type="InterPro" id="IPR006101">
    <property type="entry name" value="Glyco_hydro_2"/>
</dbReference>
<dbReference type="InterPro" id="IPR006103">
    <property type="entry name" value="Glyco_hydro_2_cat"/>
</dbReference>